<accession>A0A0F9GJC9</accession>
<proteinExistence type="predicted"/>
<sequence length="64" mass="7528">MKILPNIFYTMPQNANITMDMEDLKELLLHSEGYIMACGHMWDIKSKYLGAGVYRVTLKERIYK</sequence>
<comment type="caution">
    <text evidence="1">The sequence shown here is derived from an EMBL/GenBank/DDBJ whole genome shotgun (WGS) entry which is preliminary data.</text>
</comment>
<gene>
    <name evidence="1" type="ORF">LCGC14_1819820</name>
</gene>
<reference evidence="1" key="1">
    <citation type="journal article" date="2015" name="Nature">
        <title>Complex archaea that bridge the gap between prokaryotes and eukaryotes.</title>
        <authorList>
            <person name="Spang A."/>
            <person name="Saw J.H."/>
            <person name="Jorgensen S.L."/>
            <person name="Zaremba-Niedzwiedzka K."/>
            <person name="Martijn J."/>
            <person name="Lind A.E."/>
            <person name="van Eijk R."/>
            <person name="Schleper C."/>
            <person name="Guy L."/>
            <person name="Ettema T.J."/>
        </authorList>
    </citation>
    <scope>NUCLEOTIDE SEQUENCE</scope>
</reference>
<organism evidence="1">
    <name type="scientific">marine sediment metagenome</name>
    <dbReference type="NCBI Taxonomy" id="412755"/>
    <lineage>
        <taxon>unclassified sequences</taxon>
        <taxon>metagenomes</taxon>
        <taxon>ecological metagenomes</taxon>
    </lineage>
</organism>
<dbReference type="AlphaFoldDB" id="A0A0F9GJC9"/>
<protein>
    <submittedName>
        <fullName evidence="1">Uncharacterized protein</fullName>
    </submittedName>
</protein>
<evidence type="ECO:0000313" key="1">
    <source>
        <dbReference type="EMBL" id="KKL98893.1"/>
    </source>
</evidence>
<name>A0A0F9GJC9_9ZZZZ</name>
<dbReference type="EMBL" id="LAZR01017807">
    <property type="protein sequence ID" value="KKL98893.1"/>
    <property type="molecule type" value="Genomic_DNA"/>
</dbReference>